<feature type="domain" description="Beta-lactamase-related" evidence="2">
    <location>
        <begin position="18"/>
        <end position="329"/>
    </location>
</feature>
<dbReference type="RefSeq" id="WP_248591227.1">
    <property type="nucleotide sequence ID" value="NZ_BAABEB010000011.1"/>
</dbReference>
<dbReference type="EMBL" id="CP051627">
    <property type="protein sequence ID" value="UPT22717.1"/>
    <property type="molecule type" value="Genomic_DNA"/>
</dbReference>
<keyword evidence="4" id="KW-1185">Reference proteome</keyword>
<accession>A0ABY4L4Z9</accession>
<dbReference type="Pfam" id="PF00144">
    <property type="entry name" value="Beta-lactamase"/>
    <property type="match status" value="1"/>
</dbReference>
<organism evidence="3 4">
    <name type="scientific">Thermobifida alba</name>
    <name type="common">Thermomonospora alba</name>
    <dbReference type="NCBI Taxonomy" id="53522"/>
    <lineage>
        <taxon>Bacteria</taxon>
        <taxon>Bacillati</taxon>
        <taxon>Actinomycetota</taxon>
        <taxon>Actinomycetes</taxon>
        <taxon>Streptosporangiales</taxon>
        <taxon>Nocardiopsidaceae</taxon>
        <taxon>Thermobifida</taxon>
    </lineage>
</organism>
<proteinExistence type="predicted"/>
<evidence type="ECO:0000313" key="3">
    <source>
        <dbReference type="EMBL" id="UPT22717.1"/>
    </source>
</evidence>
<sequence length="339" mass="36882">MRDGEWVADTGTELRGVLKVMVDAGWLPGGVAVVGAGGLWEFVAVGRVGIECGEAVTAPDTRYDVAELTKVMATWPLVGRAVAEGLLDLDAPMRHYFPGRHPGGGVTARQILTHTSRLNPVTWLERYVGTDRPLAEAILDEELEEPGYRVTDRGFILLGLLLERLHRQPLDRLADDLWRHVGLSATRYGPLPRTPSVAPTERRIPGAAATWGVVHNENAALMGGVAGHAGVFSTAADLGVFARELLAWHAGEHGVTRFTDFVRHSWLPHQTVDDRFARGLAWKVTADGLVHHNGFTGTSLFLHPPTGRYVGLLTNAVHYGRRRPGLGDLRATVRAAFTC</sequence>
<keyword evidence="1" id="KW-0378">Hydrolase</keyword>
<dbReference type="InterPro" id="IPR050789">
    <property type="entry name" value="Diverse_Enzym_Activities"/>
</dbReference>
<evidence type="ECO:0000313" key="4">
    <source>
        <dbReference type="Proteomes" id="UP000832041"/>
    </source>
</evidence>
<evidence type="ECO:0000256" key="1">
    <source>
        <dbReference type="ARBA" id="ARBA00022801"/>
    </source>
</evidence>
<dbReference type="Proteomes" id="UP000832041">
    <property type="component" value="Chromosome"/>
</dbReference>
<evidence type="ECO:0000259" key="2">
    <source>
        <dbReference type="Pfam" id="PF00144"/>
    </source>
</evidence>
<dbReference type="Gene3D" id="3.40.710.10">
    <property type="entry name" value="DD-peptidase/beta-lactamase superfamily"/>
    <property type="match status" value="1"/>
</dbReference>
<dbReference type="PANTHER" id="PTHR43283:SF11">
    <property type="entry name" value="BETA-LACTAMASE-RELATED DOMAIN-CONTAINING PROTEIN"/>
    <property type="match status" value="1"/>
</dbReference>
<dbReference type="InterPro" id="IPR012338">
    <property type="entry name" value="Beta-lactam/transpept-like"/>
</dbReference>
<name>A0ABY4L4Z9_THEAE</name>
<dbReference type="InterPro" id="IPR001466">
    <property type="entry name" value="Beta-lactam-related"/>
</dbReference>
<gene>
    <name evidence="3" type="ORF">FOF52_18650</name>
</gene>
<dbReference type="SUPFAM" id="SSF56601">
    <property type="entry name" value="beta-lactamase/transpeptidase-like"/>
    <property type="match status" value="1"/>
</dbReference>
<protein>
    <submittedName>
        <fullName evidence="3">Beta-lactamase family protein</fullName>
    </submittedName>
</protein>
<reference evidence="3 4" key="1">
    <citation type="submission" date="2020-04" db="EMBL/GenBank/DDBJ databases">
        <title>Thermobifida alba genome sequencing and assembly.</title>
        <authorList>
            <person name="Luzics S."/>
            <person name="Horvath B."/>
            <person name="Nagy I."/>
            <person name="Toth A."/>
            <person name="Nagy I."/>
            <person name="Kukolya J."/>
        </authorList>
    </citation>
    <scope>NUCLEOTIDE SEQUENCE [LARGE SCALE GENOMIC DNA]</scope>
    <source>
        <strain evidence="3 4">DSM 43795</strain>
    </source>
</reference>
<dbReference type="PANTHER" id="PTHR43283">
    <property type="entry name" value="BETA-LACTAMASE-RELATED"/>
    <property type="match status" value="1"/>
</dbReference>